<feature type="region of interest" description="Disordered" evidence="1">
    <location>
        <begin position="153"/>
        <end position="189"/>
    </location>
</feature>
<evidence type="ECO:0008006" key="4">
    <source>
        <dbReference type="Google" id="ProtNLM"/>
    </source>
</evidence>
<dbReference type="Proteomes" id="UP001558613">
    <property type="component" value="Unassembled WGS sequence"/>
</dbReference>
<dbReference type="SUPFAM" id="SSF53098">
    <property type="entry name" value="Ribonuclease H-like"/>
    <property type="match status" value="1"/>
</dbReference>
<protein>
    <recommendedName>
        <fullName evidence="4">Zinc finger BED domain-containing protein 4</fullName>
    </recommendedName>
</protein>
<reference evidence="2 3" key="1">
    <citation type="submission" date="2023-09" db="EMBL/GenBank/DDBJ databases">
        <authorList>
            <person name="Wang M."/>
        </authorList>
    </citation>
    <scope>NUCLEOTIDE SEQUENCE [LARGE SCALE GENOMIC DNA]</scope>
    <source>
        <strain evidence="2">GT-2023</strain>
        <tissue evidence="2">Liver</tissue>
    </source>
</reference>
<dbReference type="EMBL" id="JAYMGO010000008">
    <property type="protein sequence ID" value="KAL1269475.1"/>
    <property type="molecule type" value="Genomic_DNA"/>
</dbReference>
<feature type="compositionally biased region" description="Acidic residues" evidence="1">
    <location>
        <begin position="159"/>
        <end position="168"/>
    </location>
</feature>
<accession>A0ABR3MXY1</accession>
<dbReference type="InterPro" id="IPR012337">
    <property type="entry name" value="RNaseH-like_sf"/>
</dbReference>
<dbReference type="PANTHER" id="PTHR46169:SF29">
    <property type="entry name" value="DNA REPLICATION-RELATED ELEMENT FACTOR, ISOFORM A"/>
    <property type="match status" value="1"/>
</dbReference>
<dbReference type="PANTHER" id="PTHR46169">
    <property type="entry name" value="DNA REPLICATION-RELATED ELEMENT FACTOR, ISOFORM A"/>
    <property type="match status" value="1"/>
</dbReference>
<comment type="caution">
    <text evidence="2">The sequence shown here is derived from an EMBL/GenBank/DDBJ whole genome shotgun (WGS) entry which is preliminary data.</text>
</comment>
<evidence type="ECO:0000313" key="3">
    <source>
        <dbReference type="Proteomes" id="UP001558613"/>
    </source>
</evidence>
<gene>
    <name evidence="2" type="ORF">QQF64_031764</name>
</gene>
<sequence>MMFDRLLEQRGPVSAVLTDSSVSKRADRDLELTTSQWRTVEDTVNVLKPMITLTELLSQDMNASLSATVPMLMNIKKRHLVVHEDDSAVTKTLKTTLSEEIDRRWELKDRLLESSIYIKAAVLDPRFKKLSFFTDKQRNEAYTTVENLAESLATRPLQEEDENSDLVEECDRVQKKKREGPSRVDAFVQ</sequence>
<evidence type="ECO:0000256" key="1">
    <source>
        <dbReference type="SAM" id="MobiDB-lite"/>
    </source>
</evidence>
<proteinExistence type="predicted"/>
<evidence type="ECO:0000313" key="2">
    <source>
        <dbReference type="EMBL" id="KAL1269475.1"/>
    </source>
</evidence>
<organism evidence="2 3">
    <name type="scientific">Cirrhinus molitorella</name>
    <name type="common">mud carp</name>
    <dbReference type="NCBI Taxonomy" id="172907"/>
    <lineage>
        <taxon>Eukaryota</taxon>
        <taxon>Metazoa</taxon>
        <taxon>Chordata</taxon>
        <taxon>Craniata</taxon>
        <taxon>Vertebrata</taxon>
        <taxon>Euteleostomi</taxon>
        <taxon>Actinopterygii</taxon>
        <taxon>Neopterygii</taxon>
        <taxon>Teleostei</taxon>
        <taxon>Ostariophysi</taxon>
        <taxon>Cypriniformes</taxon>
        <taxon>Cyprinidae</taxon>
        <taxon>Labeoninae</taxon>
        <taxon>Labeonini</taxon>
        <taxon>Cirrhinus</taxon>
    </lineage>
</organism>
<dbReference type="InterPro" id="IPR052717">
    <property type="entry name" value="Vacuolar_transposase_reg"/>
</dbReference>
<keyword evidence="3" id="KW-1185">Reference proteome</keyword>
<name>A0ABR3MXY1_9TELE</name>